<proteinExistence type="predicted"/>
<evidence type="ECO:0000313" key="1">
    <source>
        <dbReference type="EMBL" id="OES43787.1"/>
    </source>
</evidence>
<dbReference type="AlphaFoldDB" id="A0A1E7DL10"/>
<dbReference type="GO" id="GO:0006979">
    <property type="term" value="P:response to oxidative stress"/>
    <property type="evidence" value="ECO:0007669"/>
    <property type="project" value="InterPro"/>
</dbReference>
<dbReference type="STRING" id="1714016.BA724_11860"/>
<accession>A0A1E7DL10</accession>
<dbReference type="PANTHER" id="PTHR33797">
    <property type="entry name" value="ORGANIC HYDROPEROXIDE RESISTANCE PROTEIN-LIKE"/>
    <property type="match status" value="1"/>
</dbReference>
<evidence type="ECO:0008006" key="3">
    <source>
        <dbReference type="Google" id="ProtNLM"/>
    </source>
</evidence>
<name>A0A1E7DL10_9BACI</name>
<organism evidence="1 2">
    <name type="scientific">Domibacillus iocasae</name>
    <dbReference type="NCBI Taxonomy" id="1714016"/>
    <lineage>
        <taxon>Bacteria</taxon>
        <taxon>Bacillati</taxon>
        <taxon>Bacillota</taxon>
        <taxon>Bacilli</taxon>
        <taxon>Bacillales</taxon>
        <taxon>Bacillaceae</taxon>
        <taxon>Domibacillus</taxon>
    </lineage>
</organism>
<dbReference type="Gene3D" id="2.20.25.10">
    <property type="match status" value="1"/>
</dbReference>
<protein>
    <recommendedName>
        <fullName evidence="3">Organic hydroperoxide resistance protein</fullName>
    </recommendedName>
</protein>
<gene>
    <name evidence="1" type="ORF">BA724_11860</name>
</gene>
<reference evidence="1 2" key="1">
    <citation type="submission" date="2016-06" db="EMBL/GenBank/DDBJ databases">
        <title>Domibacillus iocasae genome sequencing.</title>
        <authorList>
            <person name="Verma A."/>
            <person name="Pal Y."/>
            <person name="Ojha A.K."/>
            <person name="Krishnamurthi S."/>
        </authorList>
    </citation>
    <scope>NUCLEOTIDE SEQUENCE [LARGE SCALE GENOMIC DNA]</scope>
    <source>
        <strain evidence="1 2">DSM 29979</strain>
    </source>
</reference>
<evidence type="ECO:0000313" key="2">
    <source>
        <dbReference type="Proteomes" id="UP000095658"/>
    </source>
</evidence>
<dbReference type="EMBL" id="MAMP01000024">
    <property type="protein sequence ID" value="OES43787.1"/>
    <property type="molecule type" value="Genomic_DNA"/>
</dbReference>
<dbReference type="Gene3D" id="3.30.300.20">
    <property type="match status" value="1"/>
</dbReference>
<comment type="caution">
    <text evidence="1">The sequence shown here is derived from an EMBL/GenBank/DDBJ whole genome shotgun (WGS) entry which is preliminary data.</text>
</comment>
<dbReference type="SUPFAM" id="SSF82784">
    <property type="entry name" value="OsmC-like"/>
    <property type="match status" value="1"/>
</dbReference>
<keyword evidence="2" id="KW-1185">Reference proteome</keyword>
<sequence>MMEPVYSVTVNAKGGREGNVYTEEGPLNLDVTTPAILGGKGQLRTNYLELFGASIAACYQNAVQQAAGIDDHADETFADVAAQVDVLKDPERGGHRLSILLHVKFYGGRFNELLDQRVIDEASGLCPLIKALEGECDFSIRKY</sequence>
<dbReference type="Proteomes" id="UP000095658">
    <property type="component" value="Unassembled WGS sequence"/>
</dbReference>
<dbReference type="InterPro" id="IPR036102">
    <property type="entry name" value="OsmC/Ohrsf"/>
</dbReference>
<dbReference type="InterPro" id="IPR019953">
    <property type="entry name" value="OHR"/>
</dbReference>
<dbReference type="InterPro" id="IPR015946">
    <property type="entry name" value="KH_dom-like_a/b"/>
</dbReference>
<dbReference type="PANTHER" id="PTHR33797:SF2">
    <property type="entry name" value="ORGANIC HYDROPEROXIDE RESISTANCE PROTEIN-LIKE"/>
    <property type="match status" value="1"/>
</dbReference>